<proteinExistence type="predicted"/>
<sequence>MTDNYSFIKVIRLPNFVTHVQLDRPNKLNALSISLWREIGKVFEYLADDEDTRVIVLSGNGKHFCVGIDLNDIQNGIGGDESTDMARKGRNIRKQILEYQALFNQIENCLKPVVVLVHGYCLGAGIDLITACDIRIATAETVFSVKEVDIGMAADVGTLNRLPKVVGNDSWIKDICYSARHFKADEALKFGLISQVYSNKEEAFKMVFEMANNMGLKSPVAVQGTKAVLNYARDHTIRESLEFVANWNASQLMTDDLVQSVVAAMAKGAKPTFSKL</sequence>
<name>A0AC35U7D8_9BILA</name>
<evidence type="ECO:0000313" key="2">
    <source>
        <dbReference type="WBParaSite" id="RSKR_0000831300.1"/>
    </source>
</evidence>
<protein>
    <submittedName>
        <fullName evidence="2">Delta(3,5)-Delta(2,4)-dienoyl-CoA isomerase, mitochondrial</fullName>
    </submittedName>
</protein>
<evidence type="ECO:0000313" key="1">
    <source>
        <dbReference type="Proteomes" id="UP000095286"/>
    </source>
</evidence>
<dbReference type="WBParaSite" id="RSKR_0000831300.1">
    <property type="protein sequence ID" value="RSKR_0000831300.1"/>
    <property type="gene ID" value="RSKR_0000831300"/>
</dbReference>
<organism evidence="1 2">
    <name type="scientific">Rhabditophanes sp. KR3021</name>
    <dbReference type="NCBI Taxonomy" id="114890"/>
    <lineage>
        <taxon>Eukaryota</taxon>
        <taxon>Metazoa</taxon>
        <taxon>Ecdysozoa</taxon>
        <taxon>Nematoda</taxon>
        <taxon>Chromadorea</taxon>
        <taxon>Rhabditida</taxon>
        <taxon>Tylenchina</taxon>
        <taxon>Panagrolaimomorpha</taxon>
        <taxon>Strongyloidoidea</taxon>
        <taxon>Alloionematidae</taxon>
        <taxon>Rhabditophanes</taxon>
    </lineage>
</organism>
<accession>A0AC35U7D8</accession>
<reference evidence="2" key="1">
    <citation type="submission" date="2016-11" db="UniProtKB">
        <authorList>
            <consortium name="WormBaseParasite"/>
        </authorList>
    </citation>
    <scope>IDENTIFICATION</scope>
    <source>
        <strain evidence="2">KR3021</strain>
    </source>
</reference>
<dbReference type="Proteomes" id="UP000095286">
    <property type="component" value="Unplaced"/>
</dbReference>